<feature type="compositionally biased region" description="Low complexity" evidence="11">
    <location>
        <begin position="95"/>
        <end position="107"/>
    </location>
</feature>
<feature type="short sequence motif" description="Q motif" evidence="10">
    <location>
        <begin position="267"/>
        <end position="295"/>
    </location>
</feature>
<feature type="region of interest" description="Disordered" evidence="11">
    <location>
        <begin position="95"/>
        <end position="137"/>
    </location>
</feature>
<dbReference type="SUPFAM" id="SSF52540">
    <property type="entry name" value="P-loop containing nucleoside triphosphate hydrolases"/>
    <property type="match status" value="2"/>
</dbReference>
<evidence type="ECO:0000256" key="1">
    <source>
        <dbReference type="ARBA" id="ARBA00004123"/>
    </source>
</evidence>
<dbReference type="InterPro" id="IPR001650">
    <property type="entry name" value="Helicase_C-like"/>
</dbReference>
<dbReference type="InterPro" id="IPR014014">
    <property type="entry name" value="RNA_helicase_DEAD_Q_motif"/>
</dbReference>
<keyword evidence="6" id="KW-0067">ATP-binding</keyword>
<dbReference type="InterPro" id="IPR056149">
    <property type="entry name" value="PRP5/DDX46/KHDC4_KH"/>
</dbReference>
<evidence type="ECO:0000256" key="3">
    <source>
        <dbReference type="ARBA" id="ARBA00022741"/>
    </source>
</evidence>
<keyword evidence="7" id="KW-0508">mRNA splicing</keyword>
<dbReference type="InterPro" id="IPR027417">
    <property type="entry name" value="P-loop_NTPase"/>
</dbReference>
<dbReference type="PROSITE" id="PS51195">
    <property type="entry name" value="Q_MOTIF"/>
    <property type="match status" value="1"/>
</dbReference>
<keyword evidence="3" id="KW-0547">Nucleotide-binding</keyword>
<evidence type="ECO:0000256" key="2">
    <source>
        <dbReference type="ARBA" id="ARBA00012552"/>
    </source>
</evidence>
<evidence type="ECO:0000256" key="10">
    <source>
        <dbReference type="PROSITE-ProRule" id="PRU00552"/>
    </source>
</evidence>
<dbReference type="CDD" id="cd18787">
    <property type="entry name" value="SF2_C_DEAD"/>
    <property type="match status" value="1"/>
</dbReference>
<dbReference type="GO" id="GO:0005524">
    <property type="term" value="F:ATP binding"/>
    <property type="evidence" value="ECO:0007669"/>
    <property type="project" value="UniProtKB-KW"/>
</dbReference>
<dbReference type="GO" id="GO:0008380">
    <property type="term" value="P:RNA splicing"/>
    <property type="evidence" value="ECO:0007669"/>
    <property type="project" value="UniProtKB-KW"/>
</dbReference>
<keyword evidence="8" id="KW-0539">Nucleus</keyword>
<dbReference type="Proteomes" id="UP000193411">
    <property type="component" value="Unassembled WGS sequence"/>
</dbReference>
<dbReference type="GO" id="GO:0003676">
    <property type="term" value="F:nucleic acid binding"/>
    <property type="evidence" value="ECO:0007669"/>
    <property type="project" value="InterPro"/>
</dbReference>
<evidence type="ECO:0000259" key="12">
    <source>
        <dbReference type="PROSITE" id="PS51192"/>
    </source>
</evidence>
<dbReference type="PROSITE" id="PS00039">
    <property type="entry name" value="DEAD_ATP_HELICASE"/>
    <property type="match status" value="1"/>
</dbReference>
<gene>
    <name evidence="15" type="ORF">BCR44DRAFT_35841</name>
</gene>
<dbReference type="PROSITE" id="PS51194">
    <property type="entry name" value="HELICASE_CTER"/>
    <property type="match status" value="1"/>
</dbReference>
<evidence type="ECO:0000256" key="11">
    <source>
        <dbReference type="SAM" id="MobiDB-lite"/>
    </source>
</evidence>
<feature type="compositionally biased region" description="Polar residues" evidence="11">
    <location>
        <begin position="47"/>
        <end position="56"/>
    </location>
</feature>
<feature type="compositionally biased region" description="Acidic residues" evidence="11">
    <location>
        <begin position="706"/>
        <end position="724"/>
    </location>
</feature>
<dbReference type="Pfam" id="PF23469">
    <property type="entry name" value="KH_12"/>
    <property type="match status" value="1"/>
</dbReference>
<feature type="domain" description="Helicase ATP-binding" evidence="12">
    <location>
        <begin position="298"/>
        <end position="476"/>
    </location>
</feature>
<evidence type="ECO:0000259" key="13">
    <source>
        <dbReference type="PROSITE" id="PS51194"/>
    </source>
</evidence>
<dbReference type="GO" id="GO:0016787">
    <property type="term" value="F:hydrolase activity"/>
    <property type="evidence" value="ECO:0007669"/>
    <property type="project" value="UniProtKB-KW"/>
</dbReference>
<reference evidence="15 16" key="1">
    <citation type="submission" date="2016-07" db="EMBL/GenBank/DDBJ databases">
        <title>Pervasive Adenine N6-methylation of Active Genes in Fungi.</title>
        <authorList>
            <consortium name="DOE Joint Genome Institute"/>
            <person name="Mondo S.J."/>
            <person name="Dannebaum R.O."/>
            <person name="Kuo R.C."/>
            <person name="Labutti K."/>
            <person name="Haridas S."/>
            <person name="Kuo A."/>
            <person name="Salamov A."/>
            <person name="Ahrendt S.R."/>
            <person name="Lipzen A."/>
            <person name="Sullivan W."/>
            <person name="Andreopoulos W.B."/>
            <person name="Clum A."/>
            <person name="Lindquist E."/>
            <person name="Daum C."/>
            <person name="Ramamoorthy G.K."/>
            <person name="Gryganskyi A."/>
            <person name="Culley D."/>
            <person name="Magnuson J.K."/>
            <person name="James T.Y."/>
            <person name="O'Malley M.A."/>
            <person name="Stajich J.E."/>
            <person name="Spatafora J.W."/>
            <person name="Visel A."/>
            <person name="Grigoriev I.V."/>
        </authorList>
    </citation>
    <scope>NUCLEOTIDE SEQUENCE [LARGE SCALE GENOMIC DNA]</scope>
    <source>
        <strain evidence="15 16">PL171</strain>
    </source>
</reference>
<keyword evidence="7" id="KW-0507">mRNA processing</keyword>
<dbReference type="PANTHER" id="PTHR47958">
    <property type="entry name" value="ATP-DEPENDENT RNA HELICASE DBP3"/>
    <property type="match status" value="1"/>
</dbReference>
<keyword evidence="16" id="KW-1185">Reference proteome</keyword>
<dbReference type="GO" id="GO:0003724">
    <property type="term" value="F:RNA helicase activity"/>
    <property type="evidence" value="ECO:0007669"/>
    <property type="project" value="UniProtKB-EC"/>
</dbReference>
<dbReference type="Pfam" id="PF00270">
    <property type="entry name" value="DEAD"/>
    <property type="match status" value="1"/>
</dbReference>
<organism evidence="15 16">
    <name type="scientific">Catenaria anguillulae PL171</name>
    <dbReference type="NCBI Taxonomy" id="765915"/>
    <lineage>
        <taxon>Eukaryota</taxon>
        <taxon>Fungi</taxon>
        <taxon>Fungi incertae sedis</taxon>
        <taxon>Blastocladiomycota</taxon>
        <taxon>Blastocladiomycetes</taxon>
        <taxon>Blastocladiales</taxon>
        <taxon>Catenariaceae</taxon>
        <taxon>Catenaria</taxon>
    </lineage>
</organism>
<dbReference type="InterPro" id="IPR000629">
    <property type="entry name" value="RNA-helicase_DEAD-box_CS"/>
</dbReference>
<dbReference type="InterPro" id="IPR011545">
    <property type="entry name" value="DEAD/DEAH_box_helicase_dom"/>
</dbReference>
<dbReference type="Pfam" id="PF00271">
    <property type="entry name" value="Helicase_C"/>
    <property type="match status" value="1"/>
</dbReference>
<dbReference type="STRING" id="765915.A0A1Y2HSC0"/>
<dbReference type="SMART" id="SM00490">
    <property type="entry name" value="HELICc"/>
    <property type="match status" value="1"/>
</dbReference>
<protein>
    <recommendedName>
        <fullName evidence="2">RNA helicase</fullName>
        <ecNumber evidence="2">3.6.4.13</ecNumber>
    </recommendedName>
</protein>
<dbReference type="OrthoDB" id="196131at2759"/>
<feature type="domain" description="DEAD-box RNA helicase Q" evidence="14">
    <location>
        <begin position="267"/>
        <end position="295"/>
    </location>
</feature>
<feature type="region of interest" description="Disordered" evidence="11">
    <location>
        <begin position="164"/>
        <end position="193"/>
    </location>
</feature>
<sequence length="933" mass="98540">MSTPPLHTSLSGEALLQRQKVRREQLAQWKATRLPLLKQQLAKRPTSLATADPTTSKRPRPTPLDANDPDAVAQALAAARAAAASVVTAHQQLADADAGGDAMDVDAQPPGQTATPDANTESQANGTEGNDNDMDGDALDQFMLDVQSQVREINQADAARLAAAAASAGDPSDPNSTALPADKLTGNNDNDSDVDPDDILAYAAKKLAKKKDMATVDHSQIEYEPFTKIFYIEPPELAHLTPDDVAALRLSLDGIKVQGKNPPKPATKWSQLGLPGVTMDTIKRLGFTSPTPIQAQAVPAIMAGRDVIGVAKTGSGKTVAFLLPLLRHVKAQRPLAAGEGPVALIMTPTRELAMQIHKEMKTFGKPLGLRSLCCYGGSPISDQIAELKRGAEVVVCTPGRMIDLLTANSGRVTNLRRVTYLVLDEADRMFDMGFEPQVMKIVNNVRPNRQTVLFSATFPRQMEALARKILRRPLEITVGGKSVVTSTVTQMVEVISDGDKGKYLKLLDLLGRWYSGQGGAGAGEDGSRILIFVDRQESADDLLNLLFKRGYVCNSLHGGKDQADRDSTISDFKAGVFPILIATSVAARGLDVKGLNLVVNYDCPNHKEDYVHRVGRTGRAGKPGTAVTFITPDQERYAGDLVDAMRASGAQVPEALDKLATGFKAKVQAGQAQRASSGFGGKGLEKLDKDREVMQRAQKLAMGIVDEVEEDEAGDDEDGADDGADGSVPERVGDIVLPPTVSVRPEATGASIAPAAATATAASTSTGPVSSAVLKAQEVAARINAQVKLKSAAVAAAASSAAAAAASVAGAAPAGTGTGSEAGIVNYTCEFEINDYPQRARWRVTNKEQINQIVELSGAAMTTRGLFFPPGKTPGPGERKLYLFIEGETQLAVDKAKMEIARILREATLASVEIELKASNLGGGGGAGRYSVV</sequence>
<dbReference type="CDD" id="cd17953">
    <property type="entry name" value="DEADc_DDX46"/>
    <property type="match status" value="1"/>
</dbReference>
<feature type="compositionally biased region" description="Polar residues" evidence="11">
    <location>
        <begin position="110"/>
        <end position="129"/>
    </location>
</feature>
<evidence type="ECO:0000256" key="4">
    <source>
        <dbReference type="ARBA" id="ARBA00022801"/>
    </source>
</evidence>
<feature type="domain" description="Helicase C-terminal" evidence="13">
    <location>
        <begin position="506"/>
        <end position="660"/>
    </location>
</feature>
<evidence type="ECO:0000256" key="5">
    <source>
        <dbReference type="ARBA" id="ARBA00022806"/>
    </source>
</evidence>
<dbReference type="FunFam" id="3.40.50.300:FF:000079">
    <property type="entry name" value="probable ATP-dependent RNA helicase DDX17"/>
    <property type="match status" value="1"/>
</dbReference>
<evidence type="ECO:0000256" key="7">
    <source>
        <dbReference type="ARBA" id="ARBA00023187"/>
    </source>
</evidence>
<evidence type="ECO:0000256" key="9">
    <source>
        <dbReference type="ARBA" id="ARBA00038511"/>
    </source>
</evidence>
<comment type="subcellular location">
    <subcellularLocation>
        <location evidence="1">Nucleus</location>
    </subcellularLocation>
</comment>
<comment type="similarity">
    <text evidence="9">Belongs to the DEAD box helicase family. DDX46/PRP5 subfamily.</text>
</comment>
<name>A0A1Y2HSC0_9FUNG</name>
<dbReference type="AlphaFoldDB" id="A0A1Y2HSC0"/>
<dbReference type="EMBL" id="MCFL01000012">
    <property type="protein sequence ID" value="ORZ37488.1"/>
    <property type="molecule type" value="Genomic_DNA"/>
</dbReference>
<evidence type="ECO:0000256" key="6">
    <source>
        <dbReference type="ARBA" id="ARBA00022840"/>
    </source>
</evidence>
<evidence type="ECO:0000313" key="15">
    <source>
        <dbReference type="EMBL" id="ORZ37488.1"/>
    </source>
</evidence>
<dbReference type="GO" id="GO:0005634">
    <property type="term" value="C:nucleus"/>
    <property type="evidence" value="ECO:0007669"/>
    <property type="project" value="UniProtKB-SubCell"/>
</dbReference>
<accession>A0A1Y2HSC0</accession>
<keyword evidence="5" id="KW-0347">Helicase</keyword>
<proteinExistence type="inferred from homology"/>
<feature type="region of interest" description="Disordered" evidence="11">
    <location>
        <begin position="35"/>
        <end position="68"/>
    </location>
</feature>
<evidence type="ECO:0000313" key="16">
    <source>
        <dbReference type="Proteomes" id="UP000193411"/>
    </source>
</evidence>
<evidence type="ECO:0000259" key="14">
    <source>
        <dbReference type="PROSITE" id="PS51195"/>
    </source>
</evidence>
<dbReference type="InterPro" id="IPR014001">
    <property type="entry name" value="Helicase_ATP-bd"/>
</dbReference>
<comment type="caution">
    <text evidence="15">The sequence shown here is derived from an EMBL/GenBank/DDBJ whole genome shotgun (WGS) entry which is preliminary data.</text>
</comment>
<dbReference type="Gene3D" id="3.40.50.300">
    <property type="entry name" value="P-loop containing nucleotide triphosphate hydrolases"/>
    <property type="match status" value="2"/>
</dbReference>
<keyword evidence="4 15" id="KW-0378">Hydrolase</keyword>
<evidence type="ECO:0000256" key="8">
    <source>
        <dbReference type="ARBA" id="ARBA00023242"/>
    </source>
</evidence>
<dbReference type="PROSITE" id="PS51192">
    <property type="entry name" value="HELICASE_ATP_BIND_1"/>
    <property type="match status" value="1"/>
</dbReference>
<dbReference type="EC" id="3.6.4.13" evidence="2"/>
<feature type="region of interest" description="Disordered" evidence="11">
    <location>
        <begin position="702"/>
        <end position="738"/>
    </location>
</feature>
<dbReference type="SMART" id="SM00487">
    <property type="entry name" value="DEXDc"/>
    <property type="match status" value="1"/>
</dbReference>